<dbReference type="EMBL" id="MGIV01000011">
    <property type="protein sequence ID" value="OGM94821.1"/>
    <property type="molecule type" value="Genomic_DNA"/>
</dbReference>
<evidence type="ECO:0008006" key="6">
    <source>
        <dbReference type="Google" id="ProtNLM"/>
    </source>
</evidence>
<dbReference type="GO" id="GO:0005975">
    <property type="term" value="P:carbohydrate metabolic process"/>
    <property type="evidence" value="ECO:0007669"/>
    <property type="project" value="InterPro"/>
</dbReference>
<evidence type="ECO:0000313" key="5">
    <source>
        <dbReference type="Proteomes" id="UP000179057"/>
    </source>
</evidence>
<dbReference type="Proteomes" id="UP000179057">
    <property type="component" value="Unassembled WGS sequence"/>
</dbReference>
<keyword evidence="2" id="KW-0413">Isomerase</keyword>
<dbReference type="SUPFAM" id="SSF51366">
    <property type="entry name" value="Ribulose-phoshate binding barrel"/>
    <property type="match status" value="1"/>
</dbReference>
<reference evidence="4 5" key="1">
    <citation type="journal article" date="2016" name="Nat. Commun.">
        <title>Thousands of microbial genomes shed light on interconnected biogeochemical processes in an aquifer system.</title>
        <authorList>
            <person name="Anantharaman K."/>
            <person name="Brown C.T."/>
            <person name="Hug L.A."/>
            <person name="Sharon I."/>
            <person name="Castelle C.J."/>
            <person name="Probst A.J."/>
            <person name="Thomas B.C."/>
            <person name="Singh A."/>
            <person name="Wilkins M.J."/>
            <person name="Karaoz U."/>
            <person name="Brodie E.L."/>
            <person name="Williams K.H."/>
            <person name="Hubbard S.S."/>
            <person name="Banfield J.F."/>
        </authorList>
    </citation>
    <scope>NUCLEOTIDE SEQUENCE [LARGE SCALE GENOMIC DNA]</scope>
</reference>
<dbReference type="InterPro" id="IPR011060">
    <property type="entry name" value="RibuloseP-bd_barrel"/>
</dbReference>
<dbReference type="PANTHER" id="PTHR11749">
    <property type="entry name" value="RIBULOSE-5-PHOSPHATE-3-EPIMERASE"/>
    <property type="match status" value="1"/>
</dbReference>
<dbReference type="GO" id="GO:0046872">
    <property type="term" value="F:metal ion binding"/>
    <property type="evidence" value="ECO:0007669"/>
    <property type="project" value="UniProtKB-KW"/>
</dbReference>
<evidence type="ECO:0000256" key="2">
    <source>
        <dbReference type="ARBA" id="ARBA00023235"/>
    </source>
</evidence>
<comment type="caution">
    <text evidence="4">The sequence shown here is derived from an EMBL/GenBank/DDBJ whole genome shotgun (WGS) entry which is preliminary data.</text>
</comment>
<sequence>MKVIPTINCTAFACVKKRIEEAQTFLPKSASGRRWLQIDVSDGKFSEFVSSPPSSLSSRRKPGSTTNTRGAHDSSPKSWNNPEKLAAWLKEKKITDINFEIHLMVVDPKPWVMRWFEAGAKRVIVHVEAITPQDILFLKGFGKGKVGIALVPATPLKKAEKYLEHFPFVQLLAVKPGYSGQRFDRKVLEKIVFLKALHPDSIVEIDGGVNATTAPAIKDAGADIIVSGSYIFEAKDKKAAYKELKKI</sequence>
<protein>
    <recommendedName>
        <fullName evidence="6">Ribulose-phosphate 3-epimerase</fullName>
    </recommendedName>
</protein>
<dbReference type="Pfam" id="PF00834">
    <property type="entry name" value="Ribul_P_3_epim"/>
    <property type="match status" value="1"/>
</dbReference>
<gene>
    <name evidence="4" type="ORF">A2610_04140</name>
</gene>
<organism evidence="4 5">
    <name type="scientific">Candidatus Wolfebacteria bacterium RIFOXYD1_FULL_48_65</name>
    <dbReference type="NCBI Taxonomy" id="1802561"/>
    <lineage>
        <taxon>Bacteria</taxon>
        <taxon>Candidatus Wolfeibacteriota</taxon>
    </lineage>
</organism>
<dbReference type="Gene3D" id="3.20.20.70">
    <property type="entry name" value="Aldolase class I"/>
    <property type="match status" value="1"/>
</dbReference>
<dbReference type="GO" id="GO:0016857">
    <property type="term" value="F:racemase and epimerase activity, acting on carbohydrates and derivatives"/>
    <property type="evidence" value="ECO:0007669"/>
    <property type="project" value="InterPro"/>
</dbReference>
<keyword evidence="1" id="KW-0479">Metal-binding</keyword>
<evidence type="ECO:0000256" key="3">
    <source>
        <dbReference type="SAM" id="MobiDB-lite"/>
    </source>
</evidence>
<accession>A0A1F8E1T9</accession>
<dbReference type="AlphaFoldDB" id="A0A1F8E1T9"/>
<evidence type="ECO:0000313" key="4">
    <source>
        <dbReference type="EMBL" id="OGM94821.1"/>
    </source>
</evidence>
<name>A0A1F8E1T9_9BACT</name>
<proteinExistence type="predicted"/>
<evidence type="ECO:0000256" key="1">
    <source>
        <dbReference type="ARBA" id="ARBA00022723"/>
    </source>
</evidence>
<dbReference type="InterPro" id="IPR013785">
    <property type="entry name" value="Aldolase_TIM"/>
</dbReference>
<dbReference type="InterPro" id="IPR000056">
    <property type="entry name" value="Ribul_P_3_epim-like"/>
</dbReference>
<feature type="region of interest" description="Disordered" evidence="3">
    <location>
        <begin position="47"/>
        <end position="79"/>
    </location>
</feature>